<dbReference type="RefSeq" id="WP_166277475.1">
    <property type="nucleotide sequence ID" value="NZ_JTHE03000106.1"/>
</dbReference>
<keyword evidence="3" id="KW-1185">Reference proteome</keyword>
<feature type="compositionally biased region" description="Basic and acidic residues" evidence="1">
    <location>
        <begin position="1"/>
        <end position="25"/>
    </location>
</feature>
<organism evidence="2 3">
    <name type="scientific">Lyngbya confervoides BDU141951</name>
    <dbReference type="NCBI Taxonomy" id="1574623"/>
    <lineage>
        <taxon>Bacteria</taxon>
        <taxon>Bacillati</taxon>
        <taxon>Cyanobacteriota</taxon>
        <taxon>Cyanophyceae</taxon>
        <taxon>Oscillatoriophycideae</taxon>
        <taxon>Oscillatoriales</taxon>
        <taxon>Microcoleaceae</taxon>
        <taxon>Lyngbya</taxon>
    </lineage>
</organism>
<evidence type="ECO:0000313" key="2">
    <source>
        <dbReference type="EMBL" id="MCM1984933.1"/>
    </source>
</evidence>
<gene>
    <name evidence="2" type="ORF">QQ91_0019090</name>
</gene>
<reference evidence="2 3" key="1">
    <citation type="journal article" date="2015" name="Genome Announc.">
        <title>Draft Genome Sequence of Filamentous Marine Cyanobacterium Lyngbya confervoides Strain BDU141951.</title>
        <authorList>
            <person name="Chandrababunaidu M.M."/>
            <person name="Sen D."/>
            <person name="Tripathy S."/>
        </authorList>
    </citation>
    <scope>NUCLEOTIDE SEQUENCE [LARGE SCALE GENOMIC DNA]</scope>
    <source>
        <strain evidence="2 3">BDU141951</strain>
    </source>
</reference>
<name>A0ABD4T877_9CYAN</name>
<accession>A0ABD4T877</accession>
<dbReference type="EMBL" id="JTHE03000106">
    <property type="protein sequence ID" value="MCM1984933.1"/>
    <property type="molecule type" value="Genomic_DNA"/>
</dbReference>
<sequence length="75" mass="9000">MNVKKQARERLTQDRKQEEHLHENMVSRAQSEPHEIEEETLAEQAREILAEKRLHEKQLEQSMLERAAEEVRPKD</sequence>
<proteinExistence type="predicted"/>
<evidence type="ECO:0000313" key="3">
    <source>
        <dbReference type="Proteomes" id="UP000031561"/>
    </source>
</evidence>
<protein>
    <submittedName>
        <fullName evidence="2">Uncharacterized protein</fullName>
    </submittedName>
</protein>
<feature type="region of interest" description="Disordered" evidence="1">
    <location>
        <begin position="1"/>
        <end position="38"/>
    </location>
</feature>
<dbReference type="Proteomes" id="UP000031561">
    <property type="component" value="Unassembled WGS sequence"/>
</dbReference>
<comment type="caution">
    <text evidence="2">The sequence shown here is derived from an EMBL/GenBank/DDBJ whole genome shotgun (WGS) entry which is preliminary data.</text>
</comment>
<evidence type="ECO:0000256" key="1">
    <source>
        <dbReference type="SAM" id="MobiDB-lite"/>
    </source>
</evidence>
<dbReference type="AlphaFoldDB" id="A0ABD4T877"/>